<dbReference type="Proteomes" id="UP000002320">
    <property type="component" value="Unassembled WGS sequence"/>
</dbReference>
<gene>
    <name evidence="3" type="primary">6052905</name>
    <name evidence="2" type="ORF">CpipJ_CPIJ018872</name>
</gene>
<feature type="compositionally biased region" description="Low complexity" evidence="1">
    <location>
        <begin position="307"/>
        <end position="317"/>
    </location>
</feature>
<keyword evidence="4" id="KW-1185">Reference proteome</keyword>
<evidence type="ECO:0000313" key="3">
    <source>
        <dbReference type="EnsemblMetazoa" id="CPIJ018872-PA"/>
    </source>
</evidence>
<dbReference type="HOGENOM" id="CLU_570187_0_0_1"/>
<dbReference type="AlphaFoldDB" id="B0XHG3"/>
<sequence>MAPTAADSHSPNRDGHCSANRPLHTRAHKKSFHFGPATSIRLEGPMFRIEPFKNSGLFIRFNLFLGIELFSARVKCANCGENHNANFRGYAARKKYIEEQDKKKKAPASRQPPKTSSLTAAAAGGGAVPSTNPTFPPGWGGSYARVAASGGGSPPGQADVTARYKSPAKPLFSDKATNYDDPYLGDYYNDAEYPALPNELNLYSAKPPGGLLRKPVKRPAFRARDFRPITTTTEKPKIYDAGLKTYKRYKAPQFSDAQSNDDETEESKYYVDNEFPMLPGELELYDPNAPGGLLSQSRPRQPPPSSSPTRKPSAKPTKPSRKPSRKPKPTGSGRKPDKACDPSKPRRCKVKIVKTENVKIAAPRVTDQGVFPTDAKRSKGTFYDADGKKLDPVDANSRFYVFGKVNQKRVLKKEEVDHLEGDSYAFNHDAKVSGVTVEISVTLYTESSLQFDVYSNGTKKLSFRTGKDDITSLELKWYG</sequence>
<feature type="region of interest" description="Disordered" evidence="1">
    <location>
        <begin position="98"/>
        <end position="133"/>
    </location>
</feature>
<reference evidence="3" key="2">
    <citation type="submission" date="2021-02" db="UniProtKB">
        <authorList>
            <consortium name="EnsemblMetazoa"/>
        </authorList>
    </citation>
    <scope>IDENTIFICATION</scope>
    <source>
        <strain evidence="3">JHB</strain>
    </source>
</reference>
<dbReference type="VEuPathDB" id="VectorBase:CQUJHB011749"/>
<feature type="compositionally biased region" description="Basic residues" evidence="1">
    <location>
        <begin position="318"/>
        <end position="328"/>
    </location>
</feature>
<evidence type="ECO:0000313" key="4">
    <source>
        <dbReference type="Proteomes" id="UP000002320"/>
    </source>
</evidence>
<proteinExistence type="predicted"/>
<dbReference type="eggNOG" id="ENOG502TB5K">
    <property type="taxonomic scope" value="Eukaryota"/>
</dbReference>
<reference evidence="2" key="1">
    <citation type="submission" date="2007-03" db="EMBL/GenBank/DDBJ databases">
        <title>Annotation of Culex pipiens quinquefasciatus.</title>
        <authorList>
            <consortium name="The Broad Institute Genome Sequencing Platform"/>
            <person name="Atkinson P.W."/>
            <person name="Hemingway J."/>
            <person name="Christensen B.M."/>
            <person name="Higgs S."/>
            <person name="Kodira C."/>
            <person name="Hannick L."/>
            <person name="Megy K."/>
            <person name="O'Leary S."/>
            <person name="Pearson M."/>
            <person name="Haas B.J."/>
            <person name="Mauceli E."/>
            <person name="Wortman J.R."/>
            <person name="Lee N.H."/>
            <person name="Guigo R."/>
            <person name="Stanke M."/>
            <person name="Alvarado L."/>
            <person name="Amedeo P."/>
            <person name="Antoine C.H."/>
            <person name="Arensburger P."/>
            <person name="Bidwell S.L."/>
            <person name="Crawford M."/>
            <person name="Camaro F."/>
            <person name="Devon K."/>
            <person name="Engels R."/>
            <person name="Hammond M."/>
            <person name="Howarth C."/>
            <person name="Koehrsen M."/>
            <person name="Lawson D."/>
            <person name="Montgomery P."/>
            <person name="Nene V."/>
            <person name="Nusbaum C."/>
            <person name="Puiu D."/>
            <person name="Romero-Severson J."/>
            <person name="Severson D.W."/>
            <person name="Shumway M."/>
            <person name="Sisk P."/>
            <person name="Stolte C."/>
            <person name="Zeng Q."/>
            <person name="Eisenstadt E."/>
            <person name="Fraser-Liggett C."/>
            <person name="Strausberg R."/>
            <person name="Galagan J."/>
            <person name="Birren B."/>
            <person name="Collins F.H."/>
        </authorList>
    </citation>
    <scope>NUCLEOTIDE SEQUENCE [LARGE SCALE GENOMIC DNA]</scope>
    <source>
        <strain evidence="2">JHB</strain>
    </source>
</reference>
<accession>B0XHG3</accession>
<protein>
    <submittedName>
        <fullName evidence="2 3">Salivary mucin</fullName>
    </submittedName>
</protein>
<dbReference type="InParanoid" id="B0XHG3"/>
<evidence type="ECO:0000256" key="1">
    <source>
        <dbReference type="SAM" id="MobiDB-lite"/>
    </source>
</evidence>
<feature type="region of interest" description="Disordered" evidence="1">
    <location>
        <begin position="280"/>
        <end position="348"/>
    </location>
</feature>
<feature type="compositionally biased region" description="Basic and acidic residues" evidence="1">
    <location>
        <begin position="334"/>
        <end position="344"/>
    </location>
</feature>
<evidence type="ECO:0000313" key="2">
    <source>
        <dbReference type="EMBL" id="EDS28392.1"/>
    </source>
</evidence>
<dbReference type="EMBL" id="DS233155">
    <property type="protein sequence ID" value="EDS28392.1"/>
    <property type="molecule type" value="Genomic_DNA"/>
</dbReference>
<name>B0XHG3_CULQU</name>
<dbReference type="EnsemblMetazoa" id="CPIJ018872-RA">
    <property type="protein sequence ID" value="CPIJ018872-PA"/>
    <property type="gene ID" value="CPIJ018872"/>
</dbReference>
<dbReference type="VEuPathDB" id="VectorBase:CPIJ018872"/>
<dbReference type="VEuPathDB" id="VectorBase:CQUJHB014323"/>
<feature type="region of interest" description="Disordered" evidence="1">
    <location>
        <begin position="1"/>
        <end position="21"/>
    </location>
</feature>
<dbReference type="OrthoDB" id="7764883at2759"/>
<dbReference type="KEGG" id="cqu:CpipJ_CPIJ018872"/>
<organism>
    <name type="scientific">Culex quinquefasciatus</name>
    <name type="common">Southern house mosquito</name>
    <name type="synonym">Culex pungens</name>
    <dbReference type="NCBI Taxonomy" id="7176"/>
    <lineage>
        <taxon>Eukaryota</taxon>
        <taxon>Metazoa</taxon>
        <taxon>Ecdysozoa</taxon>
        <taxon>Arthropoda</taxon>
        <taxon>Hexapoda</taxon>
        <taxon>Insecta</taxon>
        <taxon>Pterygota</taxon>
        <taxon>Neoptera</taxon>
        <taxon>Endopterygota</taxon>
        <taxon>Diptera</taxon>
        <taxon>Nematocera</taxon>
        <taxon>Culicoidea</taxon>
        <taxon>Culicidae</taxon>
        <taxon>Culicinae</taxon>
        <taxon>Culicini</taxon>
        <taxon>Culex</taxon>
        <taxon>Culex</taxon>
    </lineage>
</organism>